<evidence type="ECO:0000313" key="2">
    <source>
        <dbReference type="EMBL" id="JAH96529.1"/>
    </source>
</evidence>
<name>A0A0E9X1S3_ANGAN</name>
<dbReference type="AlphaFoldDB" id="A0A0E9X1S3"/>
<reference evidence="2" key="2">
    <citation type="journal article" date="2015" name="Fish Shellfish Immunol.">
        <title>Early steps in the European eel (Anguilla anguilla)-Vibrio vulnificus interaction in the gills: Role of the RtxA13 toxin.</title>
        <authorList>
            <person name="Callol A."/>
            <person name="Pajuelo D."/>
            <person name="Ebbesson L."/>
            <person name="Teles M."/>
            <person name="MacKenzie S."/>
            <person name="Amaro C."/>
        </authorList>
    </citation>
    <scope>NUCLEOTIDE SEQUENCE</scope>
</reference>
<dbReference type="EMBL" id="GBXM01012048">
    <property type="protein sequence ID" value="JAH96529.1"/>
    <property type="molecule type" value="Transcribed_RNA"/>
</dbReference>
<feature type="chain" id="PRO_5002434738" description="Secreted protein" evidence="1">
    <location>
        <begin position="19"/>
        <end position="76"/>
    </location>
</feature>
<feature type="signal peptide" evidence="1">
    <location>
        <begin position="1"/>
        <end position="18"/>
    </location>
</feature>
<keyword evidence="1" id="KW-0732">Signal</keyword>
<sequence>MGTFYLFVAVVVIKTGISLKPVLNSFKYNYLNGTVRECRYFCYIQNSISLAILDPRLLSVIPSVHTTSDLFFFCFF</sequence>
<evidence type="ECO:0000256" key="1">
    <source>
        <dbReference type="SAM" id="SignalP"/>
    </source>
</evidence>
<organism evidence="2">
    <name type="scientific">Anguilla anguilla</name>
    <name type="common">European freshwater eel</name>
    <name type="synonym">Muraena anguilla</name>
    <dbReference type="NCBI Taxonomy" id="7936"/>
    <lineage>
        <taxon>Eukaryota</taxon>
        <taxon>Metazoa</taxon>
        <taxon>Chordata</taxon>
        <taxon>Craniata</taxon>
        <taxon>Vertebrata</taxon>
        <taxon>Euteleostomi</taxon>
        <taxon>Actinopterygii</taxon>
        <taxon>Neopterygii</taxon>
        <taxon>Teleostei</taxon>
        <taxon>Anguilliformes</taxon>
        <taxon>Anguillidae</taxon>
        <taxon>Anguilla</taxon>
    </lineage>
</organism>
<accession>A0A0E9X1S3</accession>
<proteinExistence type="predicted"/>
<reference evidence="2" key="1">
    <citation type="submission" date="2014-11" db="EMBL/GenBank/DDBJ databases">
        <authorList>
            <person name="Amaro Gonzalez C."/>
        </authorList>
    </citation>
    <scope>NUCLEOTIDE SEQUENCE</scope>
</reference>
<evidence type="ECO:0008006" key="3">
    <source>
        <dbReference type="Google" id="ProtNLM"/>
    </source>
</evidence>
<protein>
    <recommendedName>
        <fullName evidence="3">Secreted protein</fullName>
    </recommendedName>
</protein>